<reference evidence="2" key="1">
    <citation type="submission" date="2020-10" db="EMBL/GenBank/DDBJ databases">
        <authorList>
            <person name="Lu T."/>
            <person name="Wang Q."/>
            <person name="Han X."/>
        </authorList>
    </citation>
    <scope>NUCLEOTIDE SEQUENCE</scope>
    <source>
        <strain evidence="2">WQ 366</strain>
    </source>
</reference>
<name>A0ABS7Z5T0_9SPHI</name>
<comment type="caution">
    <text evidence="2">The sequence shown here is derived from an EMBL/GenBank/DDBJ whole genome shotgun (WGS) entry which is preliminary data.</text>
</comment>
<keyword evidence="1" id="KW-0732">Signal</keyword>
<dbReference type="RefSeq" id="WP_225553359.1">
    <property type="nucleotide sequence ID" value="NZ_JADEYP010000017.1"/>
</dbReference>
<feature type="chain" id="PRO_5046387389" evidence="1">
    <location>
        <begin position="20"/>
        <end position="365"/>
    </location>
</feature>
<dbReference type="PANTHER" id="PTHR12558:SF13">
    <property type="entry name" value="CELL DIVISION CYCLE PROTEIN 27 HOMOLOG"/>
    <property type="match status" value="1"/>
</dbReference>
<dbReference type="SUPFAM" id="SSF48452">
    <property type="entry name" value="TPR-like"/>
    <property type="match status" value="1"/>
</dbReference>
<dbReference type="PANTHER" id="PTHR12558">
    <property type="entry name" value="CELL DIVISION CYCLE 16,23,27"/>
    <property type="match status" value="1"/>
</dbReference>
<accession>A0ABS7Z5T0</accession>
<sequence length="365" mass="41412">MRALTASLLFVCLSTTVVAQSNYKESSNSFARYTVKGEIKELENAKKFIDAAYKTKRDSSSTKNNLLRAMVYSSLAYADSTRKIKADKDHIDITNDALSRVNPKDLSRSENEVNYINQNLIAAYIFKANKQIEKKEFENAYNSFLEVERLGSQSEDVLRNLAFLSAEAGKITEAINFYKKLVSSDKSQPITYISLAKLYRKNKDNQSYLNTLQEARELFPSDKTILFLLIESFSENKTYQAITPIIEEALKYEPNNLELFYLAGFASENVGNIVDAKKYYGKVLDLDDNNYDANLALGLIHLNEFLADSNNLEAQYLAHDYLLKANGIKPYAVNALKGLALFYEKAEDQEQLDRVNTLLNQISDN</sequence>
<evidence type="ECO:0000313" key="2">
    <source>
        <dbReference type="EMBL" id="MCA5005533.1"/>
    </source>
</evidence>
<evidence type="ECO:0000256" key="1">
    <source>
        <dbReference type="SAM" id="SignalP"/>
    </source>
</evidence>
<feature type="signal peptide" evidence="1">
    <location>
        <begin position="1"/>
        <end position="19"/>
    </location>
</feature>
<evidence type="ECO:0000313" key="3">
    <source>
        <dbReference type="Proteomes" id="UP001165302"/>
    </source>
</evidence>
<dbReference type="InterPro" id="IPR019734">
    <property type="entry name" value="TPR_rpt"/>
</dbReference>
<organism evidence="2 3">
    <name type="scientific">Sphingobacterium bovistauri</name>
    <dbReference type="NCBI Taxonomy" id="2781959"/>
    <lineage>
        <taxon>Bacteria</taxon>
        <taxon>Pseudomonadati</taxon>
        <taxon>Bacteroidota</taxon>
        <taxon>Sphingobacteriia</taxon>
        <taxon>Sphingobacteriales</taxon>
        <taxon>Sphingobacteriaceae</taxon>
        <taxon>Sphingobacterium</taxon>
    </lineage>
</organism>
<dbReference type="InterPro" id="IPR011990">
    <property type="entry name" value="TPR-like_helical_dom_sf"/>
</dbReference>
<gene>
    <name evidence="2" type="ORF">IPZ78_10255</name>
</gene>
<keyword evidence="3" id="KW-1185">Reference proteome</keyword>
<dbReference type="EMBL" id="JADEYP010000017">
    <property type="protein sequence ID" value="MCA5005533.1"/>
    <property type="molecule type" value="Genomic_DNA"/>
</dbReference>
<dbReference type="SMART" id="SM00028">
    <property type="entry name" value="TPR"/>
    <property type="match status" value="4"/>
</dbReference>
<protein>
    <submittedName>
        <fullName evidence="2">Tetratricopeptide repeat protein</fullName>
    </submittedName>
</protein>
<dbReference type="Proteomes" id="UP001165302">
    <property type="component" value="Unassembled WGS sequence"/>
</dbReference>
<proteinExistence type="predicted"/>
<dbReference type="Gene3D" id="1.25.40.10">
    <property type="entry name" value="Tetratricopeptide repeat domain"/>
    <property type="match status" value="2"/>
</dbReference>